<reference evidence="2" key="1">
    <citation type="journal article" date="2022" name="Mol. Ecol. Resour.">
        <title>The genomes of chicory, endive, great burdock and yacon provide insights into Asteraceae palaeo-polyploidization history and plant inulin production.</title>
        <authorList>
            <person name="Fan W."/>
            <person name="Wang S."/>
            <person name="Wang H."/>
            <person name="Wang A."/>
            <person name="Jiang F."/>
            <person name="Liu H."/>
            <person name="Zhao H."/>
            <person name="Xu D."/>
            <person name="Zhang Y."/>
        </authorList>
    </citation>
    <scope>NUCLEOTIDE SEQUENCE [LARGE SCALE GENOMIC DNA]</scope>
    <source>
        <strain evidence="2">cv. Punajuju</strain>
    </source>
</reference>
<dbReference type="EMBL" id="CM042011">
    <property type="protein sequence ID" value="KAI3768818.1"/>
    <property type="molecule type" value="Genomic_DNA"/>
</dbReference>
<protein>
    <submittedName>
        <fullName evidence="1">Uncharacterized protein</fullName>
    </submittedName>
</protein>
<evidence type="ECO:0000313" key="1">
    <source>
        <dbReference type="EMBL" id="KAI3768818.1"/>
    </source>
</evidence>
<reference evidence="1 2" key="2">
    <citation type="journal article" date="2022" name="Mol. Ecol. Resour.">
        <title>The genomes of chicory, endive, great burdock and yacon provide insights into Asteraceae paleo-polyploidization history and plant inulin production.</title>
        <authorList>
            <person name="Fan W."/>
            <person name="Wang S."/>
            <person name="Wang H."/>
            <person name="Wang A."/>
            <person name="Jiang F."/>
            <person name="Liu H."/>
            <person name="Zhao H."/>
            <person name="Xu D."/>
            <person name="Zhang Y."/>
        </authorList>
    </citation>
    <scope>NUCLEOTIDE SEQUENCE [LARGE SCALE GENOMIC DNA]</scope>
    <source>
        <strain evidence="2">cv. Punajuju</strain>
        <tissue evidence="1">Leaves</tissue>
    </source>
</reference>
<accession>A0ACB9FBS6</accession>
<comment type="caution">
    <text evidence="1">The sequence shown here is derived from an EMBL/GenBank/DDBJ whole genome shotgun (WGS) entry which is preliminary data.</text>
</comment>
<organism evidence="1 2">
    <name type="scientific">Cichorium intybus</name>
    <name type="common">Chicory</name>
    <dbReference type="NCBI Taxonomy" id="13427"/>
    <lineage>
        <taxon>Eukaryota</taxon>
        <taxon>Viridiplantae</taxon>
        <taxon>Streptophyta</taxon>
        <taxon>Embryophyta</taxon>
        <taxon>Tracheophyta</taxon>
        <taxon>Spermatophyta</taxon>
        <taxon>Magnoliopsida</taxon>
        <taxon>eudicotyledons</taxon>
        <taxon>Gunneridae</taxon>
        <taxon>Pentapetalae</taxon>
        <taxon>asterids</taxon>
        <taxon>campanulids</taxon>
        <taxon>Asterales</taxon>
        <taxon>Asteraceae</taxon>
        <taxon>Cichorioideae</taxon>
        <taxon>Cichorieae</taxon>
        <taxon>Cichoriinae</taxon>
        <taxon>Cichorium</taxon>
    </lineage>
</organism>
<gene>
    <name evidence="1" type="ORF">L2E82_19653</name>
</gene>
<proteinExistence type="predicted"/>
<dbReference type="Proteomes" id="UP001055811">
    <property type="component" value="Linkage Group LG03"/>
</dbReference>
<evidence type="ECO:0000313" key="2">
    <source>
        <dbReference type="Proteomes" id="UP001055811"/>
    </source>
</evidence>
<keyword evidence="2" id="KW-1185">Reference proteome</keyword>
<name>A0ACB9FBS6_CICIN</name>
<sequence>MVISEFCLLKAMGLPLPPTLLRQATHRHHNFHRQGDIRTLTRRHSLRFIKDTWLKTILRLHLRLSPLTTANVNMTTIKMTARLSSGAGWLPFASVASWRNVFEV</sequence>